<keyword evidence="1" id="KW-0732">Signal</keyword>
<evidence type="ECO:0000313" key="3">
    <source>
        <dbReference type="Proteomes" id="UP000216446"/>
    </source>
</evidence>
<dbReference type="Proteomes" id="UP000216446">
    <property type="component" value="Unassembled WGS sequence"/>
</dbReference>
<dbReference type="InParanoid" id="A0A259U180"/>
<evidence type="ECO:0000256" key="1">
    <source>
        <dbReference type="SAM" id="SignalP"/>
    </source>
</evidence>
<dbReference type="AlphaFoldDB" id="A0A259U180"/>
<name>A0A259U180_9BACT</name>
<organism evidence="2 3">
    <name type="scientific">Rubricoccus marinus</name>
    <dbReference type="NCBI Taxonomy" id="716817"/>
    <lineage>
        <taxon>Bacteria</taxon>
        <taxon>Pseudomonadati</taxon>
        <taxon>Rhodothermota</taxon>
        <taxon>Rhodothermia</taxon>
        <taxon>Rhodothermales</taxon>
        <taxon>Rubricoccaceae</taxon>
        <taxon>Rubricoccus</taxon>
    </lineage>
</organism>
<dbReference type="EMBL" id="MQWB01000001">
    <property type="protein sequence ID" value="OZC03598.1"/>
    <property type="molecule type" value="Genomic_DNA"/>
</dbReference>
<gene>
    <name evidence="2" type="ORF">BSZ36_11755</name>
</gene>
<evidence type="ECO:0000313" key="2">
    <source>
        <dbReference type="EMBL" id="OZC03598.1"/>
    </source>
</evidence>
<accession>A0A259U180</accession>
<protein>
    <submittedName>
        <fullName evidence="2">Uncharacterized protein</fullName>
    </submittedName>
</protein>
<proteinExistence type="predicted"/>
<feature type="chain" id="PRO_5012401536" evidence="1">
    <location>
        <begin position="26"/>
        <end position="299"/>
    </location>
</feature>
<dbReference type="RefSeq" id="WP_094549137.1">
    <property type="nucleotide sequence ID" value="NZ_MQWB01000001.1"/>
</dbReference>
<reference evidence="2 3" key="1">
    <citation type="submission" date="2016-11" db="EMBL/GenBank/DDBJ databases">
        <title>Study of marine rhodopsin-containing bacteria.</title>
        <authorList>
            <person name="Yoshizawa S."/>
            <person name="Kumagai Y."/>
            <person name="Kogure K."/>
        </authorList>
    </citation>
    <scope>NUCLEOTIDE SEQUENCE [LARGE SCALE GENOMIC DNA]</scope>
    <source>
        <strain evidence="2 3">SG-29</strain>
    </source>
</reference>
<feature type="signal peptide" evidence="1">
    <location>
        <begin position="1"/>
        <end position="25"/>
    </location>
</feature>
<comment type="caution">
    <text evidence="2">The sequence shown here is derived from an EMBL/GenBank/DDBJ whole genome shotgun (WGS) entry which is preliminary data.</text>
</comment>
<sequence length="299" mass="31416">MTVLALPRFALLACAALLAASAAAAQVALPAEGTVTLVGEQIEVDLDGAAEAAIGARLLTTRVVDIGGREVGVLTGVYRVVRVEWPRLRAIPDADASGDLPGADRGDRVALETPGDPSEIIIVSDPADARISWNGHLLGMTGDTLTVAPGPYSFTFERADYEPSTFDFEVPIGQIRQESISLDQAAGGDVLYNSAKAKFAACDFARARDLASEAISAGLSGEEQDEAFILFEAMRQIAPAAERARAQRAKESDVCDAGSALHLFVKAEAAGDGVTRNLACDDLRRALPDDPLVRQKCPG</sequence>
<keyword evidence="3" id="KW-1185">Reference proteome</keyword>